<dbReference type="GeneID" id="24137429"/>
<dbReference type="EMBL" id="KK583373">
    <property type="protein sequence ID" value="KDO19065.1"/>
    <property type="molecule type" value="Genomic_DNA"/>
</dbReference>
<dbReference type="AlphaFoldDB" id="A0A067BQK9"/>
<dbReference type="Proteomes" id="UP000030745">
    <property type="component" value="Unassembled WGS sequence"/>
</dbReference>
<protein>
    <submittedName>
        <fullName evidence="1">Uncharacterized protein</fullName>
    </submittedName>
</protein>
<sequence length="89" mass="9889">MLSSSLVIATIKIIAAFLPWTDDLWTLLGLDRLRYVDTRGLNGLPQPVTTRVFRWSNVGLTDTILFGDADNLGHSLAPASRLEELHVRS</sequence>
<dbReference type="RefSeq" id="XP_012210221.1">
    <property type="nucleotide sequence ID" value="XM_012354831.1"/>
</dbReference>
<accession>A0A067BQK9</accession>
<reference evidence="1 2" key="1">
    <citation type="journal article" date="2013" name="PLoS Genet.">
        <title>Distinctive expansion of potential virulence genes in the genome of the oomycete fish pathogen Saprolegnia parasitica.</title>
        <authorList>
            <person name="Jiang R.H."/>
            <person name="de Bruijn I."/>
            <person name="Haas B.J."/>
            <person name="Belmonte R."/>
            <person name="Lobach L."/>
            <person name="Christie J."/>
            <person name="van den Ackerveken G."/>
            <person name="Bottin A."/>
            <person name="Bulone V."/>
            <person name="Diaz-Moreno S.M."/>
            <person name="Dumas B."/>
            <person name="Fan L."/>
            <person name="Gaulin E."/>
            <person name="Govers F."/>
            <person name="Grenville-Briggs L.J."/>
            <person name="Horner N.R."/>
            <person name="Levin J.Z."/>
            <person name="Mammella M."/>
            <person name="Meijer H.J."/>
            <person name="Morris P."/>
            <person name="Nusbaum C."/>
            <person name="Oome S."/>
            <person name="Phillips A.J."/>
            <person name="van Rooyen D."/>
            <person name="Rzeszutek E."/>
            <person name="Saraiva M."/>
            <person name="Secombes C.J."/>
            <person name="Seidl M.F."/>
            <person name="Snel B."/>
            <person name="Stassen J.H."/>
            <person name="Sykes S."/>
            <person name="Tripathy S."/>
            <person name="van den Berg H."/>
            <person name="Vega-Arreguin J.C."/>
            <person name="Wawra S."/>
            <person name="Young S.K."/>
            <person name="Zeng Q."/>
            <person name="Dieguez-Uribeondo J."/>
            <person name="Russ C."/>
            <person name="Tyler B.M."/>
            <person name="van West P."/>
        </authorList>
    </citation>
    <scope>NUCLEOTIDE SEQUENCE [LARGE SCALE GENOMIC DNA]</scope>
    <source>
        <strain evidence="1 2">CBS 223.65</strain>
    </source>
</reference>
<evidence type="ECO:0000313" key="2">
    <source>
        <dbReference type="Proteomes" id="UP000030745"/>
    </source>
</evidence>
<keyword evidence="2" id="KW-1185">Reference proteome</keyword>
<evidence type="ECO:0000313" key="1">
    <source>
        <dbReference type="EMBL" id="KDO19065.1"/>
    </source>
</evidence>
<organism evidence="1 2">
    <name type="scientific">Saprolegnia parasitica (strain CBS 223.65)</name>
    <dbReference type="NCBI Taxonomy" id="695850"/>
    <lineage>
        <taxon>Eukaryota</taxon>
        <taxon>Sar</taxon>
        <taxon>Stramenopiles</taxon>
        <taxon>Oomycota</taxon>
        <taxon>Saprolegniomycetes</taxon>
        <taxon>Saprolegniales</taxon>
        <taxon>Saprolegniaceae</taxon>
        <taxon>Saprolegnia</taxon>
    </lineage>
</organism>
<name>A0A067BQK9_SAPPC</name>
<proteinExistence type="predicted"/>
<gene>
    <name evidence="1" type="ORF">SPRG_15730</name>
</gene>
<dbReference type="KEGG" id="spar:SPRG_15730"/>
<dbReference type="OrthoDB" id="10632160at2759"/>
<dbReference type="VEuPathDB" id="FungiDB:SPRG_15730"/>